<protein>
    <recommendedName>
        <fullName evidence="1">DUF559 domain-containing protein</fullName>
    </recommendedName>
</protein>
<name>A0A286GEJ4_9ACTN</name>
<reference evidence="3" key="1">
    <citation type="submission" date="2017-09" db="EMBL/GenBank/DDBJ databases">
        <authorList>
            <person name="Varghese N."/>
            <person name="Submissions S."/>
        </authorList>
    </citation>
    <scope>NUCLEOTIDE SEQUENCE [LARGE SCALE GENOMIC DNA]</scope>
    <source>
        <strain evidence="3">DSM 44270</strain>
    </source>
</reference>
<dbReference type="EMBL" id="OCNK01000001">
    <property type="protein sequence ID" value="SOD93920.1"/>
    <property type="molecule type" value="Genomic_DNA"/>
</dbReference>
<sequence>MFRGTRAVRAGLLTPDQLRSSAWRRLRRDVYADVTLPVDHLLLARGVSLVAPPEAAFGGLTAVALWGGRELVTSGDPVEVLVPPGVRWQPGPGVAVRTSTLDGDVVHEPRRLPRTTRPRTAADLIRRSPLDDGVVLLDQLVASGIVRLDDVRDFVAELPRSRGSRRARDVIALADGLAASPQETRLRLLMLRAGLPAPRAQYRVFGEDGFIARVDFAYPELKLAIEYDGAWHGETGQLGRDRRRLNRLTAAGWTVFFVTAADMHRPERLIAALVLAMAR</sequence>
<dbReference type="OrthoDB" id="3173471at2"/>
<evidence type="ECO:0000259" key="1">
    <source>
        <dbReference type="Pfam" id="PF04480"/>
    </source>
</evidence>
<proteinExistence type="predicted"/>
<feature type="domain" description="DUF559" evidence="1">
    <location>
        <begin position="214"/>
        <end position="262"/>
    </location>
</feature>
<organism evidence="2 3">
    <name type="scientific">Blastococcus haudaquaticus</name>
    <dbReference type="NCBI Taxonomy" id="1938745"/>
    <lineage>
        <taxon>Bacteria</taxon>
        <taxon>Bacillati</taxon>
        <taxon>Actinomycetota</taxon>
        <taxon>Actinomycetes</taxon>
        <taxon>Geodermatophilales</taxon>
        <taxon>Geodermatophilaceae</taxon>
        <taxon>Blastococcus</taxon>
    </lineage>
</organism>
<keyword evidence="3" id="KW-1185">Reference proteome</keyword>
<gene>
    <name evidence="2" type="ORF">SAMN06272739_0492</name>
</gene>
<evidence type="ECO:0000313" key="2">
    <source>
        <dbReference type="EMBL" id="SOD93920.1"/>
    </source>
</evidence>
<dbReference type="Gene3D" id="3.40.960.10">
    <property type="entry name" value="VSR Endonuclease"/>
    <property type="match status" value="1"/>
</dbReference>
<dbReference type="InterPro" id="IPR011335">
    <property type="entry name" value="Restrct_endonuc-II-like"/>
</dbReference>
<dbReference type="AlphaFoldDB" id="A0A286GEJ4"/>
<evidence type="ECO:0000313" key="3">
    <source>
        <dbReference type="Proteomes" id="UP000219482"/>
    </source>
</evidence>
<dbReference type="InterPro" id="IPR007569">
    <property type="entry name" value="DUF559"/>
</dbReference>
<dbReference type="Proteomes" id="UP000219482">
    <property type="component" value="Unassembled WGS sequence"/>
</dbReference>
<accession>A0A286GEJ4</accession>
<dbReference type="Pfam" id="PF04480">
    <property type="entry name" value="DUF559"/>
    <property type="match status" value="1"/>
</dbReference>
<dbReference type="SUPFAM" id="SSF52980">
    <property type="entry name" value="Restriction endonuclease-like"/>
    <property type="match status" value="1"/>
</dbReference>